<accession>A0A4Y2N6S5</accession>
<gene>
    <name evidence="1" type="ORF">AVEN_125529_1</name>
</gene>
<dbReference type="OrthoDB" id="6412718at2759"/>
<comment type="caution">
    <text evidence="1">The sequence shown here is derived from an EMBL/GenBank/DDBJ whole genome shotgun (WGS) entry which is preliminary data.</text>
</comment>
<feature type="non-terminal residue" evidence="1">
    <location>
        <position position="1"/>
    </location>
</feature>
<evidence type="ECO:0008006" key="3">
    <source>
        <dbReference type="Google" id="ProtNLM"/>
    </source>
</evidence>
<dbReference type="SUPFAM" id="SSF48726">
    <property type="entry name" value="Immunoglobulin"/>
    <property type="match status" value="1"/>
</dbReference>
<evidence type="ECO:0000313" key="2">
    <source>
        <dbReference type="Proteomes" id="UP000499080"/>
    </source>
</evidence>
<evidence type="ECO:0000313" key="1">
    <source>
        <dbReference type="EMBL" id="GBN34310.1"/>
    </source>
</evidence>
<reference evidence="1 2" key="1">
    <citation type="journal article" date="2019" name="Sci. Rep.">
        <title>Orb-weaving spider Araneus ventricosus genome elucidates the spidroin gene catalogue.</title>
        <authorList>
            <person name="Kono N."/>
            <person name="Nakamura H."/>
            <person name="Ohtoshi R."/>
            <person name="Moran D.A.P."/>
            <person name="Shinohara A."/>
            <person name="Yoshida Y."/>
            <person name="Fujiwara M."/>
            <person name="Mori M."/>
            <person name="Tomita M."/>
            <person name="Arakawa K."/>
        </authorList>
    </citation>
    <scope>NUCLEOTIDE SEQUENCE [LARGE SCALE GENOMIC DNA]</scope>
</reference>
<organism evidence="1 2">
    <name type="scientific">Araneus ventricosus</name>
    <name type="common">Orbweaver spider</name>
    <name type="synonym">Epeira ventricosa</name>
    <dbReference type="NCBI Taxonomy" id="182803"/>
    <lineage>
        <taxon>Eukaryota</taxon>
        <taxon>Metazoa</taxon>
        <taxon>Ecdysozoa</taxon>
        <taxon>Arthropoda</taxon>
        <taxon>Chelicerata</taxon>
        <taxon>Arachnida</taxon>
        <taxon>Araneae</taxon>
        <taxon>Araneomorphae</taxon>
        <taxon>Entelegynae</taxon>
        <taxon>Araneoidea</taxon>
        <taxon>Araneidae</taxon>
        <taxon>Araneus</taxon>
    </lineage>
</organism>
<dbReference type="InterPro" id="IPR036179">
    <property type="entry name" value="Ig-like_dom_sf"/>
</dbReference>
<dbReference type="AlphaFoldDB" id="A0A4Y2N6S5"/>
<dbReference type="EMBL" id="BGPR01285601">
    <property type="protein sequence ID" value="GBN34310.1"/>
    <property type="molecule type" value="Genomic_DNA"/>
</dbReference>
<protein>
    <recommendedName>
        <fullName evidence="3">Ig-like domain-containing protein</fullName>
    </recommendedName>
</protein>
<proteinExistence type="predicted"/>
<keyword evidence="2" id="KW-1185">Reference proteome</keyword>
<sequence>SPLFGKPLEPVTGVMDCPAKLECKVSGDPIPDIKW</sequence>
<dbReference type="Proteomes" id="UP000499080">
    <property type="component" value="Unassembled WGS sequence"/>
</dbReference>
<name>A0A4Y2N6S5_ARAVE</name>